<evidence type="ECO:0000259" key="2">
    <source>
        <dbReference type="Pfam" id="PF07534"/>
    </source>
</evidence>
<sequence length="312" mass="35732">MGNQQCKNTQDAITPKTDQNTKDIKKKSSHRKSTSMPEDDIIKQAKKEESKFTSKILNANEIETEKKKEKVQETKSIPKIIIKYTKEDETKCKPLISEASDSQLIALSHNKKKRSMSESNNPEIKMKTDFQSEGLFNLSLLINDGDGDIDKFKKVTTLKIPKILYNSKTDKLCAETFNNAICGKGNIMIIVMTEDSDIFGCFQKEPLPFSNEYTVKAESTDDFFLFGYNNYTNNPIYRKENCIRTIDIHPNSDKRFVFTCFSAFWVLSDGTAYIHQGFKQIYDVSPNTINPFTSKNLLSPIKLDSLLVVYWK</sequence>
<feature type="compositionally biased region" description="Basic and acidic residues" evidence="1">
    <location>
        <begin position="40"/>
        <end position="50"/>
    </location>
</feature>
<dbReference type="AlphaFoldDB" id="A0A5K1UEH0"/>
<gene>
    <name evidence="3" type="ORF">CL6EHI_151970</name>
</gene>
<dbReference type="OMA" id="TKCRPLI"/>
<dbReference type="Pfam" id="PF07534">
    <property type="entry name" value="TLD"/>
    <property type="match status" value="1"/>
</dbReference>
<feature type="compositionally biased region" description="Basic residues" evidence="1">
    <location>
        <begin position="24"/>
        <end position="33"/>
    </location>
</feature>
<proteinExistence type="predicted"/>
<dbReference type="VEuPathDB" id="AmoebaDB:EHI_151970"/>
<organism evidence="3 4">
    <name type="scientific">Entamoeba histolytica</name>
    <dbReference type="NCBI Taxonomy" id="5759"/>
    <lineage>
        <taxon>Eukaryota</taxon>
        <taxon>Amoebozoa</taxon>
        <taxon>Evosea</taxon>
        <taxon>Archamoebae</taxon>
        <taxon>Mastigamoebida</taxon>
        <taxon>Entamoebidae</taxon>
        <taxon>Entamoeba</taxon>
    </lineage>
</organism>
<feature type="domain" description="TLDc" evidence="2">
    <location>
        <begin position="158"/>
        <end position="231"/>
    </location>
</feature>
<accession>A0A5K1UEH0</accession>
<dbReference type="VEuPathDB" id="AmoebaDB:EHI7A_000080"/>
<dbReference type="InterPro" id="IPR006571">
    <property type="entry name" value="TLDc_dom"/>
</dbReference>
<comment type="caution">
    <text evidence="3">The sequence shown here is derived from an EMBL/GenBank/DDBJ whole genome shotgun (WGS) entry which is preliminary data.</text>
</comment>
<dbReference type="VEuPathDB" id="AmoebaDB:EHI8A_004920"/>
<feature type="region of interest" description="Disordered" evidence="1">
    <location>
        <begin position="1"/>
        <end position="50"/>
    </location>
</feature>
<dbReference type="VEuPathDB" id="AmoebaDB:KM1_000080"/>
<dbReference type="Proteomes" id="UP000078387">
    <property type="component" value="Unassembled WGS sequence"/>
</dbReference>
<protein>
    <recommendedName>
        <fullName evidence="2">TLDc domain-containing protein</fullName>
    </recommendedName>
</protein>
<evidence type="ECO:0000256" key="1">
    <source>
        <dbReference type="SAM" id="MobiDB-lite"/>
    </source>
</evidence>
<evidence type="ECO:0000313" key="4">
    <source>
        <dbReference type="Proteomes" id="UP000078387"/>
    </source>
</evidence>
<feature type="compositionally biased region" description="Polar residues" evidence="1">
    <location>
        <begin position="1"/>
        <end position="18"/>
    </location>
</feature>
<dbReference type="VEuPathDB" id="AmoebaDB:EHI5A_000080"/>
<evidence type="ECO:0000313" key="3">
    <source>
        <dbReference type="EMBL" id="GAT91446.1"/>
    </source>
</evidence>
<dbReference type="EMBL" id="BDEQ01000001">
    <property type="protein sequence ID" value="GAT91446.1"/>
    <property type="molecule type" value="Genomic_DNA"/>
</dbReference>
<reference evidence="3 4" key="1">
    <citation type="submission" date="2016-05" db="EMBL/GenBank/DDBJ databases">
        <title>First whole genome sequencing of Entamoeba histolytica HM1:IMSS-clone-6.</title>
        <authorList>
            <person name="Mukherjee Avik.K."/>
            <person name="Izumyama S."/>
            <person name="Nakada-Tsukui K."/>
            <person name="Nozaki T."/>
        </authorList>
    </citation>
    <scope>NUCLEOTIDE SEQUENCE [LARGE SCALE GENOMIC DNA]</scope>
    <source>
        <strain evidence="3 4">HM1:IMSS clone 6</strain>
    </source>
</reference>
<name>A0A5K1UEH0_ENTHI</name>